<dbReference type="EMBL" id="JBJQOH010000008">
    <property type="protein sequence ID" value="KAL3676281.1"/>
    <property type="molecule type" value="Genomic_DNA"/>
</dbReference>
<feature type="region of interest" description="Disordered" evidence="1">
    <location>
        <begin position="692"/>
        <end position="735"/>
    </location>
</feature>
<keyword evidence="3" id="KW-1185">Reference proteome</keyword>
<evidence type="ECO:0000256" key="1">
    <source>
        <dbReference type="SAM" id="MobiDB-lite"/>
    </source>
</evidence>
<feature type="compositionally biased region" description="Low complexity" evidence="1">
    <location>
        <begin position="702"/>
        <end position="721"/>
    </location>
</feature>
<gene>
    <name evidence="2" type="ORF">R1sor_026229</name>
</gene>
<evidence type="ECO:0000313" key="3">
    <source>
        <dbReference type="Proteomes" id="UP001633002"/>
    </source>
</evidence>
<proteinExistence type="predicted"/>
<feature type="region of interest" description="Disordered" evidence="1">
    <location>
        <begin position="44"/>
        <end position="66"/>
    </location>
</feature>
<protein>
    <submittedName>
        <fullName evidence="2">Uncharacterized protein</fullName>
    </submittedName>
</protein>
<comment type="caution">
    <text evidence="2">The sequence shown here is derived from an EMBL/GenBank/DDBJ whole genome shotgun (WGS) entry which is preliminary data.</text>
</comment>
<accession>A0ABD3GC92</accession>
<name>A0ABD3GC92_9MARC</name>
<dbReference type="Proteomes" id="UP001633002">
    <property type="component" value="Unassembled WGS sequence"/>
</dbReference>
<sequence length="761" mass="86823">MYREGKSASFTLPSCIGVSRKEHVSVEKIFSDLISFEENLPKNGKRKMDDSVGTSNPKKPRGGKNLREITLAESSDAMVNLSKKDEEKLLKTDFNKFMSMYPFGTSAVFPIAVEKIVEAPSIFVYRSVNDNYVLETFKKMVKKPHITPQIADLLPYSKSKKMTVKLDAYAAEKKIKMSEPEKVVKALSNDSDIVFLAISGQHSSRAQQLILQERRLPKKIRNQNRFRKSRILDDQFESYKYHDISFQDNKNNEEAVFVPSFVECLRQARKQWIKLRRPRNVQGSNAKNPIFEYFKSIVTQTMGWKSHKEVIPLVCCSDQTFSAFEKFVVSWKLGKIPDVHGVLGRPTNEKDVKLDRDFSQLSVNRFRPVNGLLDKELRLVWTELEKGSVCITKPAKLQVPSRCVTMASFSLHILYAFQSLRDAYKEDFDLWDDLAKSYNFPEKWLDGMLKFIPDKPDREIAIEETAVEDVSSSDEEGSKKKKKLKKKSGFIEPLQSQVVTSLHRIYCAKHGEELPERLEPFAVLHLHKDISKYQLTLDKKLTCKLFGSPRLQICPRGKSKTAALLCEFEPLHADVERQVKEGDQPTNIKMKVPRWEFVGMEALNDRELVHPLSKRAAFCSRLLANFSAEENTILDFFSGGVFTREALLMARDVIYFANSEPEAEFVAKYSKELVRHSDRVKKWFARYKATKKPASSSQPGGASQLASTSQAALTSQPSSPSHQNEQSKEDELAVAEDEEPFVLDDILKANAVERLGNVRRA</sequence>
<dbReference type="AlphaFoldDB" id="A0ABD3GC92"/>
<reference evidence="2 3" key="1">
    <citation type="submission" date="2024-09" db="EMBL/GenBank/DDBJ databases">
        <title>Chromosome-scale assembly of Riccia sorocarpa.</title>
        <authorList>
            <person name="Paukszto L."/>
        </authorList>
    </citation>
    <scope>NUCLEOTIDE SEQUENCE [LARGE SCALE GENOMIC DNA]</scope>
    <source>
        <strain evidence="2">LP-2024</strain>
        <tissue evidence="2">Aerial parts of the thallus</tissue>
    </source>
</reference>
<organism evidence="2 3">
    <name type="scientific">Riccia sorocarpa</name>
    <dbReference type="NCBI Taxonomy" id="122646"/>
    <lineage>
        <taxon>Eukaryota</taxon>
        <taxon>Viridiplantae</taxon>
        <taxon>Streptophyta</taxon>
        <taxon>Embryophyta</taxon>
        <taxon>Marchantiophyta</taxon>
        <taxon>Marchantiopsida</taxon>
        <taxon>Marchantiidae</taxon>
        <taxon>Marchantiales</taxon>
        <taxon>Ricciaceae</taxon>
        <taxon>Riccia</taxon>
    </lineage>
</organism>
<evidence type="ECO:0000313" key="2">
    <source>
        <dbReference type="EMBL" id="KAL3676281.1"/>
    </source>
</evidence>